<dbReference type="RefSeq" id="WP_266283082.1">
    <property type="nucleotide sequence ID" value="NZ_JAPKNF010000002.1"/>
</dbReference>
<sequence length="320" mass="34496">MAQTEEDLLVQLAWLYYVANLNQEEIAARVGVSRFKINRLLARARETGIVRISIDHATVATLELGEAIARRFGLIECIVTPATGPLGDPASEEAAARRAVGIAAAAFLTRRLEEAERLVVGLAWGRTIAALVEAMPSLRKAEARFVSLMGSLSRTARTNPFDCVQALAQRCGGEAYLLPAPFIADSKADYDVIMSQKLVQESLALARQSDLIVASFGDASENSFISTHDLVHREEIEQLTRDGAVADMLGKFFDRDGRIVDSPLNARTPGIGAEDMRAREIVLLGAGRSKGEALAALLRSGLVTRLIVDGDLAEEVAARA</sequence>
<dbReference type="InterPro" id="IPR007324">
    <property type="entry name" value="Sugar-bd_dom_put"/>
</dbReference>
<evidence type="ECO:0000256" key="4">
    <source>
        <dbReference type="ARBA" id="ARBA00023163"/>
    </source>
</evidence>
<evidence type="ECO:0000256" key="1">
    <source>
        <dbReference type="ARBA" id="ARBA00010466"/>
    </source>
</evidence>
<dbReference type="InterPro" id="IPR036388">
    <property type="entry name" value="WH-like_DNA-bd_sf"/>
</dbReference>
<keyword evidence="2" id="KW-0805">Transcription regulation</keyword>
<evidence type="ECO:0000256" key="3">
    <source>
        <dbReference type="ARBA" id="ARBA00023125"/>
    </source>
</evidence>
<gene>
    <name evidence="6" type="ORF">QO015_003170</name>
</gene>
<dbReference type="EMBL" id="JAUSWJ010000001">
    <property type="protein sequence ID" value="MDQ0517557.1"/>
    <property type="molecule type" value="Genomic_DNA"/>
</dbReference>
<proteinExistence type="inferred from homology"/>
<evidence type="ECO:0000313" key="7">
    <source>
        <dbReference type="Proteomes" id="UP001223743"/>
    </source>
</evidence>
<comment type="caution">
    <text evidence="6">The sequence shown here is derived from an EMBL/GenBank/DDBJ whole genome shotgun (WGS) entry which is preliminary data.</text>
</comment>
<keyword evidence="3 6" id="KW-0238">DNA-binding</keyword>
<dbReference type="PANTHER" id="PTHR34294:SF1">
    <property type="entry name" value="TRANSCRIPTIONAL REGULATOR LSRR"/>
    <property type="match status" value="1"/>
</dbReference>
<dbReference type="InterPro" id="IPR051054">
    <property type="entry name" value="SorC_transcr_regulators"/>
</dbReference>
<dbReference type="Gene3D" id="1.10.10.10">
    <property type="entry name" value="Winged helix-like DNA-binding domain superfamily/Winged helix DNA-binding domain"/>
    <property type="match status" value="1"/>
</dbReference>
<feature type="domain" description="Sugar-binding" evidence="5">
    <location>
        <begin position="60"/>
        <end position="316"/>
    </location>
</feature>
<dbReference type="Proteomes" id="UP001223743">
    <property type="component" value="Unassembled WGS sequence"/>
</dbReference>
<dbReference type="Gene3D" id="3.40.50.1360">
    <property type="match status" value="1"/>
</dbReference>
<evidence type="ECO:0000256" key="2">
    <source>
        <dbReference type="ARBA" id="ARBA00023015"/>
    </source>
</evidence>
<dbReference type="GO" id="GO:0003677">
    <property type="term" value="F:DNA binding"/>
    <property type="evidence" value="ECO:0007669"/>
    <property type="project" value="UniProtKB-KW"/>
</dbReference>
<organism evidence="6 7">
    <name type="scientific">Kaistia geumhonensis</name>
    <dbReference type="NCBI Taxonomy" id="410839"/>
    <lineage>
        <taxon>Bacteria</taxon>
        <taxon>Pseudomonadati</taxon>
        <taxon>Pseudomonadota</taxon>
        <taxon>Alphaproteobacteria</taxon>
        <taxon>Hyphomicrobiales</taxon>
        <taxon>Kaistiaceae</taxon>
        <taxon>Kaistia</taxon>
    </lineage>
</organism>
<name>A0ABU0M9B0_9HYPH</name>
<dbReference type="InterPro" id="IPR037171">
    <property type="entry name" value="NagB/RpiA_transferase-like"/>
</dbReference>
<keyword evidence="7" id="KW-1185">Reference proteome</keyword>
<dbReference type="PANTHER" id="PTHR34294">
    <property type="entry name" value="TRANSCRIPTIONAL REGULATOR-RELATED"/>
    <property type="match status" value="1"/>
</dbReference>
<comment type="similarity">
    <text evidence="1">Belongs to the SorC transcriptional regulatory family.</text>
</comment>
<keyword evidence="4" id="KW-0804">Transcription</keyword>
<reference evidence="6 7" key="1">
    <citation type="submission" date="2023-07" db="EMBL/GenBank/DDBJ databases">
        <title>Genomic Encyclopedia of Type Strains, Phase IV (KMG-IV): sequencing the most valuable type-strain genomes for metagenomic binning, comparative biology and taxonomic classification.</title>
        <authorList>
            <person name="Goeker M."/>
        </authorList>
    </citation>
    <scope>NUCLEOTIDE SEQUENCE [LARGE SCALE GENOMIC DNA]</scope>
    <source>
        <strain evidence="6 7">B1-1</strain>
    </source>
</reference>
<protein>
    <submittedName>
        <fullName evidence="6">DNA-binding transcriptional regulator LsrR (DeoR family)</fullName>
    </submittedName>
</protein>
<evidence type="ECO:0000313" key="6">
    <source>
        <dbReference type="EMBL" id="MDQ0517557.1"/>
    </source>
</evidence>
<evidence type="ECO:0000259" key="5">
    <source>
        <dbReference type="Pfam" id="PF04198"/>
    </source>
</evidence>
<accession>A0ABU0M9B0</accession>
<dbReference type="SUPFAM" id="SSF100950">
    <property type="entry name" value="NagB/RpiA/CoA transferase-like"/>
    <property type="match status" value="1"/>
</dbReference>
<dbReference type="Pfam" id="PF04198">
    <property type="entry name" value="Sugar-bind"/>
    <property type="match status" value="1"/>
</dbReference>